<evidence type="ECO:0000256" key="1">
    <source>
        <dbReference type="SAM" id="SignalP"/>
    </source>
</evidence>
<evidence type="ECO:0000313" key="3">
    <source>
        <dbReference type="Proteomes" id="UP001198200"/>
    </source>
</evidence>
<comment type="caution">
    <text evidence="2">The sequence shown here is derived from an EMBL/GenBank/DDBJ whole genome shotgun (WGS) entry which is preliminary data.</text>
</comment>
<evidence type="ECO:0000313" key="2">
    <source>
        <dbReference type="EMBL" id="MCC2220595.1"/>
    </source>
</evidence>
<accession>A0AAE3E2G4</accession>
<name>A0AAE3E2G4_9FIRM</name>
<dbReference type="RefSeq" id="WP_308731132.1">
    <property type="nucleotide sequence ID" value="NZ_JAJEQN010000005.1"/>
</dbReference>
<feature type="signal peptide" evidence="1">
    <location>
        <begin position="1"/>
        <end position="29"/>
    </location>
</feature>
<feature type="chain" id="PRO_5041961972" evidence="1">
    <location>
        <begin position="30"/>
        <end position="401"/>
    </location>
</feature>
<keyword evidence="3" id="KW-1185">Reference proteome</keyword>
<dbReference type="AlphaFoldDB" id="A0AAE3E2G4"/>
<proteinExistence type="predicted"/>
<sequence>MEKTKFKRRMFAVAAIVGMGMTMTQIAFGKESFNAENGGLNYVLPADNGYYFLCGGHLYFWNGDVTKQAVPLCSRPNCSHTTEDCVAMIRDASRKMYEVDDGFYVLSTWPREDSRTGEKMMPIWRVEKDGSGKEIIAEIPEAGSVNYTIFQDKIYYTMEDAQEDGNYQFSIWQMSLDGKDNKQIWQSDLYSGYIDTLQGIGDWLYVSENGCEEIIDWTNEDNIDFEKLPMRTNLYLYQPQAEEWITNPDEYKKEDVLLSIQNIYQDEIYLTYYDSKAEIRKVWKKGFDLEDEAQFVGEFPRKAYKWDNLYGYTWPDRNNENENWFEIYDHNGTFVQKIDLYPYDDVDIVSADEKYAFVYWEQVQDNVSQDVIGVIERDKIATQEATLIQLTKGMNGNSFER</sequence>
<keyword evidence="1" id="KW-0732">Signal</keyword>
<organism evidence="2 3">
    <name type="scientific">Anthropogastromicrobium aceti</name>
    <dbReference type="NCBI Taxonomy" id="2981768"/>
    <lineage>
        <taxon>Bacteria</taxon>
        <taxon>Bacillati</taxon>
        <taxon>Bacillota</taxon>
        <taxon>Clostridia</taxon>
        <taxon>Lachnospirales</taxon>
        <taxon>Lachnospiraceae</taxon>
        <taxon>Anthropogastromicrobium</taxon>
    </lineage>
</organism>
<gene>
    <name evidence="2" type="ORF">LKD48_02880</name>
</gene>
<dbReference type="Proteomes" id="UP001198200">
    <property type="component" value="Unassembled WGS sequence"/>
</dbReference>
<protein>
    <submittedName>
        <fullName evidence="2">Uncharacterized protein</fullName>
    </submittedName>
</protein>
<dbReference type="EMBL" id="JAJEQN010000005">
    <property type="protein sequence ID" value="MCC2220595.1"/>
    <property type="molecule type" value="Genomic_DNA"/>
</dbReference>
<reference evidence="2 3" key="1">
    <citation type="submission" date="2021-10" db="EMBL/GenBank/DDBJ databases">
        <title>Anaerobic single-cell dispensing facilitates the cultivation of human gut bacteria.</title>
        <authorList>
            <person name="Afrizal A."/>
        </authorList>
    </citation>
    <scope>NUCLEOTIDE SEQUENCE [LARGE SCALE GENOMIC DNA]</scope>
    <source>
        <strain evidence="2 3">CLA-AA-H224</strain>
    </source>
</reference>